<feature type="domain" description="Glycosyltransferase RgtA/B/C/D-like" evidence="12">
    <location>
        <begin position="94"/>
        <end position="262"/>
    </location>
</feature>
<feature type="compositionally biased region" description="Polar residues" evidence="8">
    <location>
        <begin position="1"/>
        <end position="10"/>
    </location>
</feature>
<name>A0A975Y1E8_9ACTN</name>
<feature type="transmembrane region" description="Helical" evidence="9">
    <location>
        <begin position="144"/>
        <end position="164"/>
    </location>
</feature>
<dbReference type="EMBL" id="CP077062">
    <property type="protein sequence ID" value="QWZ09319.1"/>
    <property type="molecule type" value="Genomic_DNA"/>
</dbReference>
<evidence type="ECO:0000256" key="7">
    <source>
        <dbReference type="ARBA" id="ARBA00023136"/>
    </source>
</evidence>
<keyword evidence="2" id="KW-1003">Cell membrane</keyword>
<evidence type="ECO:0000256" key="3">
    <source>
        <dbReference type="ARBA" id="ARBA00022676"/>
    </source>
</evidence>
<dbReference type="FunFam" id="3.90.550.10:FF:000131">
    <property type="entry name" value="Glycosyl transferase"/>
    <property type="match status" value="1"/>
</dbReference>
<feature type="region of interest" description="Disordered" evidence="8">
    <location>
        <begin position="1"/>
        <end position="33"/>
    </location>
</feature>
<feature type="transmembrane region" description="Helical" evidence="9">
    <location>
        <begin position="248"/>
        <end position="270"/>
    </location>
</feature>
<reference evidence="13" key="1">
    <citation type="submission" date="2021-06" db="EMBL/GenBank/DDBJ databases">
        <title>Complete genome sequence of Nocardioides sp. G188.</title>
        <authorList>
            <person name="Im W.-T."/>
        </authorList>
    </citation>
    <scope>NUCLEOTIDE SEQUENCE</scope>
    <source>
        <strain evidence="13">G188</strain>
    </source>
</reference>
<comment type="subcellular location">
    <subcellularLocation>
        <location evidence="1">Cell membrane</location>
        <topology evidence="1">Multi-pass membrane protein</topology>
    </subcellularLocation>
</comment>
<dbReference type="GO" id="GO:0010041">
    <property type="term" value="P:response to iron(III) ion"/>
    <property type="evidence" value="ECO:0007669"/>
    <property type="project" value="TreeGrafter"/>
</dbReference>
<dbReference type="EC" id="2.4.-.-" evidence="13"/>
<feature type="transmembrane region" description="Helical" evidence="9">
    <location>
        <begin position="1017"/>
        <end position="1036"/>
    </location>
</feature>
<feature type="compositionally biased region" description="Basic residues" evidence="8">
    <location>
        <begin position="614"/>
        <end position="632"/>
    </location>
</feature>
<feature type="compositionally biased region" description="Basic residues" evidence="8">
    <location>
        <begin position="652"/>
        <end position="671"/>
    </location>
</feature>
<evidence type="ECO:0000313" key="13">
    <source>
        <dbReference type="EMBL" id="QWZ09319.1"/>
    </source>
</evidence>
<evidence type="ECO:0000256" key="9">
    <source>
        <dbReference type="SAM" id="Phobius"/>
    </source>
</evidence>
<keyword evidence="6 9" id="KW-1133">Transmembrane helix</keyword>
<feature type="compositionally biased region" description="Basic and acidic residues" evidence="8">
    <location>
        <begin position="633"/>
        <end position="648"/>
    </location>
</feature>
<evidence type="ECO:0000259" key="12">
    <source>
        <dbReference type="Pfam" id="PF13231"/>
    </source>
</evidence>
<dbReference type="InterPro" id="IPR007267">
    <property type="entry name" value="GtrA_DPMS_TM"/>
</dbReference>
<feature type="transmembrane region" description="Helical" evidence="9">
    <location>
        <begin position="99"/>
        <end position="132"/>
    </location>
</feature>
<gene>
    <name evidence="13" type="ORF">KRR39_05915</name>
</gene>
<keyword evidence="3 13" id="KW-0328">Glycosyltransferase</keyword>
<proteinExistence type="predicted"/>
<keyword evidence="4 13" id="KW-0808">Transferase</keyword>
<evidence type="ECO:0000256" key="6">
    <source>
        <dbReference type="ARBA" id="ARBA00022989"/>
    </source>
</evidence>
<evidence type="ECO:0000256" key="1">
    <source>
        <dbReference type="ARBA" id="ARBA00004651"/>
    </source>
</evidence>
<feature type="domain" description="GtrA/DPMS transmembrane" evidence="11">
    <location>
        <begin position="954"/>
        <end position="1071"/>
    </location>
</feature>
<feature type="transmembrane region" description="Helical" evidence="9">
    <location>
        <begin position="35"/>
        <end position="55"/>
    </location>
</feature>
<feature type="transmembrane region" description="Helical" evidence="9">
    <location>
        <begin position="207"/>
        <end position="236"/>
    </location>
</feature>
<evidence type="ECO:0000256" key="5">
    <source>
        <dbReference type="ARBA" id="ARBA00022692"/>
    </source>
</evidence>
<feature type="region of interest" description="Disordered" evidence="8">
    <location>
        <begin position="579"/>
        <end position="684"/>
    </location>
</feature>
<evidence type="ECO:0000313" key="14">
    <source>
        <dbReference type="Proteomes" id="UP000683575"/>
    </source>
</evidence>
<evidence type="ECO:0000256" key="4">
    <source>
        <dbReference type="ARBA" id="ARBA00022679"/>
    </source>
</evidence>
<dbReference type="PANTHER" id="PTHR33908">
    <property type="entry name" value="MANNOSYLTRANSFERASE YKCB-RELATED"/>
    <property type="match status" value="1"/>
</dbReference>
<dbReference type="Proteomes" id="UP000683575">
    <property type="component" value="Chromosome"/>
</dbReference>
<dbReference type="InterPro" id="IPR035518">
    <property type="entry name" value="DPG_synthase"/>
</dbReference>
<feature type="transmembrane region" description="Helical" evidence="9">
    <location>
        <begin position="1048"/>
        <end position="1072"/>
    </location>
</feature>
<feature type="transmembrane region" description="Helical" evidence="9">
    <location>
        <begin position="978"/>
        <end position="996"/>
    </location>
</feature>
<dbReference type="GO" id="GO:0009103">
    <property type="term" value="P:lipopolysaccharide biosynthetic process"/>
    <property type="evidence" value="ECO:0007669"/>
    <property type="project" value="UniProtKB-ARBA"/>
</dbReference>
<evidence type="ECO:0000259" key="11">
    <source>
        <dbReference type="Pfam" id="PF04138"/>
    </source>
</evidence>
<feature type="compositionally biased region" description="Basic residues" evidence="8">
    <location>
        <begin position="474"/>
        <end position="499"/>
    </location>
</feature>
<feature type="transmembrane region" description="Helical" evidence="9">
    <location>
        <begin position="333"/>
        <end position="350"/>
    </location>
</feature>
<dbReference type="InterPro" id="IPR050297">
    <property type="entry name" value="LipidA_mod_glycosyltrf_83"/>
</dbReference>
<dbReference type="InterPro" id="IPR038731">
    <property type="entry name" value="RgtA/B/C-like"/>
</dbReference>
<dbReference type="CDD" id="cd04188">
    <property type="entry name" value="DPG_synthase"/>
    <property type="match status" value="1"/>
</dbReference>
<feature type="transmembrane region" description="Helical" evidence="9">
    <location>
        <begin position="170"/>
        <end position="187"/>
    </location>
</feature>
<feature type="compositionally biased region" description="Basic and acidic residues" evidence="8">
    <location>
        <begin position="500"/>
        <end position="516"/>
    </location>
</feature>
<keyword evidence="5 9" id="KW-0812">Transmembrane</keyword>
<dbReference type="KEGG" id="nps:KRR39_05915"/>
<evidence type="ECO:0000256" key="2">
    <source>
        <dbReference type="ARBA" id="ARBA00022475"/>
    </source>
</evidence>
<organism evidence="13 14">
    <name type="scientific">Nocardioides panacis</name>
    <dbReference type="NCBI Taxonomy" id="2849501"/>
    <lineage>
        <taxon>Bacteria</taxon>
        <taxon>Bacillati</taxon>
        <taxon>Actinomycetota</taxon>
        <taxon>Actinomycetes</taxon>
        <taxon>Propionibacteriales</taxon>
        <taxon>Nocardioidaceae</taxon>
        <taxon>Nocardioides</taxon>
    </lineage>
</organism>
<evidence type="ECO:0000259" key="10">
    <source>
        <dbReference type="Pfam" id="PF00535"/>
    </source>
</evidence>
<sequence length="1077" mass="118703">MSPQTSTLTPPKTDRPAGRDTVRPPRSRGRGEDPAWARPALLALLAVTALLYLWGLGASGWSNSFYSAAAQAGSESWKAFFFGASDAAGSITVDKPPMALWIMALSVKVFGLSSWSILVPEALMGVASVALLHATVRRTTRSAAAGLIAGAVLALTPVAVLMFKFNNPDALLVLLLIGAVASTVRALESSRLRAEGIAAHPVRWLALGGALVGFAFLTKMLQAFLVLPALALVYLLCAHTPVGKRVGHLLVALGTMILAAGWWIAIVELWPASSRPYIGGSQDNSILELTLGYNGLGRITGNEVGSVGGGGGTGMWGQTGVLRMFSSEIGGQVAWLLPASLILLGAGLWFTRRAPRTDLVRAGLVVWGTWLLVTGLCFSFHGRHLPRLLHRGAGPGDRCARRHRRHPALAAPRRLRRRRRPLRHHRLHHRVRLRPARPHQRLPAVAQVGRRRHRRGGRAAPGRRPAPPAQPRPRGGRRGPRRRPGRPHGIRRHHRRQRAHRLDPDRRPEQRRDGRHGWHGWRPRRDARHPARRAHPGHHAGRRLHRRPARGQPVLGGDHHAAADRRRLLHLGGGRDRLQLRGRLPAGQRAVGDAGRRLQRQRPEPDARPVQGVRRGRRHPLLHRQWRRRRRARRDERHRQHQHGDLDLGGRPLHRHHRRRRHALRPLRRRQVTAAADPRPDGLPATDLDAPALDVVIPVHNEEVALAGSVARVHEHLSTLPYSFRITIADNASTDGTALVAHRLSHEYDEVRAVYLAEKGRGRALKQVWSASGSQVLVYMDVDLSTDLNAFLPLVAPLLSGHSDLAIGSRLSRGARTLRGPKREIISRGYNLLLRGTLRAGFSDAQCGFKAIRSDVARELLPLVEDTSWFFDTELLVLAERAELRIHEVPVDWTDDPDSRVDLWRTARDDVRGILRLGTALLRGSMPLAEVTERLNRKTAAGADGAIGTQVALFAVIGVFSTVAYAVLYLAFRALFAPFWANAVALVVTAVANTAANRRFTFGVRGRAGAVRHQLQGLAIFAVGLAVTTGSLWLLHATTPTPGRFTEMAVLTLANLFVTVMRFVALRLWVFVRPTVA</sequence>
<dbReference type="Pfam" id="PF00535">
    <property type="entry name" value="Glycos_transf_2"/>
    <property type="match status" value="1"/>
</dbReference>
<evidence type="ECO:0000256" key="8">
    <source>
        <dbReference type="SAM" id="MobiDB-lite"/>
    </source>
</evidence>
<feature type="region of interest" description="Disordered" evidence="8">
    <location>
        <begin position="393"/>
        <end position="560"/>
    </location>
</feature>
<dbReference type="GO" id="GO:0005886">
    <property type="term" value="C:plasma membrane"/>
    <property type="evidence" value="ECO:0007669"/>
    <property type="project" value="UniProtKB-SubCell"/>
</dbReference>
<dbReference type="Pfam" id="PF04138">
    <property type="entry name" value="GtrA_DPMS_TM"/>
    <property type="match status" value="1"/>
</dbReference>
<protein>
    <submittedName>
        <fullName evidence="13">Glycosyltransferase family 39 protein</fullName>
        <ecNumber evidence="13">2.4.-.-</ecNumber>
    </submittedName>
</protein>
<accession>A0A975Y1E8</accession>
<dbReference type="InterPro" id="IPR001173">
    <property type="entry name" value="Glyco_trans_2-like"/>
</dbReference>
<keyword evidence="7 9" id="KW-0472">Membrane</keyword>
<feature type="transmembrane region" description="Helical" evidence="9">
    <location>
        <begin position="362"/>
        <end position="381"/>
    </location>
</feature>
<feature type="domain" description="Glycosyltransferase 2-like" evidence="10">
    <location>
        <begin position="695"/>
        <end position="860"/>
    </location>
</feature>
<dbReference type="AlphaFoldDB" id="A0A975Y1E8"/>
<dbReference type="Pfam" id="PF13231">
    <property type="entry name" value="PMT_2"/>
    <property type="match status" value="1"/>
</dbReference>
<feature type="transmembrane region" description="Helical" evidence="9">
    <location>
        <begin position="951"/>
        <end position="972"/>
    </location>
</feature>
<feature type="compositionally biased region" description="Basic residues" evidence="8">
    <location>
        <begin position="400"/>
        <end position="440"/>
    </location>
</feature>
<feature type="compositionally biased region" description="Basic residues" evidence="8">
    <location>
        <begin position="517"/>
        <end position="549"/>
    </location>
</feature>
<dbReference type="PANTHER" id="PTHR33908:SF3">
    <property type="entry name" value="UNDECAPRENYL PHOSPHATE-ALPHA-4-AMINO-4-DEOXY-L-ARABINOSE ARABINOSYL TRANSFERASE"/>
    <property type="match status" value="1"/>
</dbReference>
<feature type="compositionally biased region" description="Basic and acidic residues" evidence="8">
    <location>
        <begin position="12"/>
        <end position="33"/>
    </location>
</feature>
<keyword evidence="14" id="KW-1185">Reference proteome</keyword>
<dbReference type="GO" id="GO:0016763">
    <property type="term" value="F:pentosyltransferase activity"/>
    <property type="evidence" value="ECO:0007669"/>
    <property type="project" value="TreeGrafter"/>
</dbReference>